<dbReference type="Pfam" id="PF07331">
    <property type="entry name" value="TctB"/>
    <property type="match status" value="1"/>
</dbReference>
<feature type="transmembrane region" description="Helical" evidence="1">
    <location>
        <begin position="39"/>
        <end position="57"/>
    </location>
</feature>
<gene>
    <name evidence="3" type="ORF">ACFQ19_04090</name>
</gene>
<feature type="transmembrane region" description="Helical" evidence="1">
    <location>
        <begin position="78"/>
        <end position="107"/>
    </location>
</feature>
<feature type="domain" description="DUF1468" evidence="2">
    <location>
        <begin position="11"/>
        <end position="146"/>
    </location>
</feature>
<evidence type="ECO:0000313" key="4">
    <source>
        <dbReference type="Proteomes" id="UP001597041"/>
    </source>
</evidence>
<evidence type="ECO:0000313" key="3">
    <source>
        <dbReference type="EMBL" id="MFD1065198.1"/>
    </source>
</evidence>
<dbReference type="EMBL" id="JBHTKK010000002">
    <property type="protein sequence ID" value="MFD1065198.1"/>
    <property type="molecule type" value="Genomic_DNA"/>
</dbReference>
<feature type="transmembrane region" description="Helical" evidence="1">
    <location>
        <begin position="119"/>
        <end position="137"/>
    </location>
</feature>
<keyword evidence="4" id="KW-1185">Reference proteome</keyword>
<keyword evidence="1" id="KW-0472">Membrane</keyword>
<comment type="caution">
    <text evidence="3">The sequence shown here is derived from an EMBL/GenBank/DDBJ whole genome shotgun (WGS) entry which is preliminary data.</text>
</comment>
<dbReference type="RefSeq" id="WP_379590770.1">
    <property type="nucleotide sequence ID" value="NZ_JBHTKK010000002.1"/>
</dbReference>
<feature type="transmembrane region" description="Helical" evidence="1">
    <location>
        <begin position="9"/>
        <end position="27"/>
    </location>
</feature>
<sequence>MLNTMNKRLSVILLIIAIGYLILTYQLPSYGYTEVDADAIPNVLGWVLVVLAIGLYFTKDSETEEQKKRRDIPKKEVFVLLAVAVFLLIYIMFLEFLGFVLMTSLFIFFCSWFLGYKKYITNVIVSVLFPVFMYLMFTEFLKVSLPQGILPF</sequence>
<keyword evidence="1" id="KW-0812">Transmembrane</keyword>
<protein>
    <submittedName>
        <fullName evidence="3">Tripartite tricarboxylate transporter TctB family protein</fullName>
    </submittedName>
</protein>
<accession>A0ABW3NDV5</accession>
<evidence type="ECO:0000259" key="2">
    <source>
        <dbReference type="Pfam" id="PF07331"/>
    </source>
</evidence>
<evidence type="ECO:0000256" key="1">
    <source>
        <dbReference type="SAM" id="Phobius"/>
    </source>
</evidence>
<organism evidence="3 4">
    <name type="scientific">Oceanobacillus locisalsi</name>
    <dbReference type="NCBI Taxonomy" id="546107"/>
    <lineage>
        <taxon>Bacteria</taxon>
        <taxon>Bacillati</taxon>
        <taxon>Bacillota</taxon>
        <taxon>Bacilli</taxon>
        <taxon>Bacillales</taxon>
        <taxon>Bacillaceae</taxon>
        <taxon>Oceanobacillus</taxon>
    </lineage>
</organism>
<name>A0ABW3NDV5_9BACI</name>
<dbReference type="InterPro" id="IPR009936">
    <property type="entry name" value="DUF1468"/>
</dbReference>
<proteinExistence type="predicted"/>
<keyword evidence="1" id="KW-1133">Transmembrane helix</keyword>
<dbReference type="Proteomes" id="UP001597041">
    <property type="component" value="Unassembled WGS sequence"/>
</dbReference>
<reference evidence="4" key="1">
    <citation type="journal article" date="2019" name="Int. J. Syst. Evol. Microbiol.">
        <title>The Global Catalogue of Microorganisms (GCM) 10K type strain sequencing project: providing services to taxonomists for standard genome sequencing and annotation.</title>
        <authorList>
            <consortium name="The Broad Institute Genomics Platform"/>
            <consortium name="The Broad Institute Genome Sequencing Center for Infectious Disease"/>
            <person name="Wu L."/>
            <person name="Ma J."/>
        </authorList>
    </citation>
    <scope>NUCLEOTIDE SEQUENCE [LARGE SCALE GENOMIC DNA]</scope>
    <source>
        <strain evidence="4">CCUG 56608</strain>
    </source>
</reference>